<evidence type="ECO:0000256" key="1">
    <source>
        <dbReference type="SAM" id="MobiDB-lite"/>
    </source>
</evidence>
<evidence type="ECO:0000313" key="3">
    <source>
        <dbReference type="Proteomes" id="UP000010795"/>
    </source>
</evidence>
<keyword evidence="3" id="KW-1185">Reference proteome</keyword>
<proteinExistence type="predicted"/>
<dbReference type="OrthoDB" id="176168at2"/>
<protein>
    <submittedName>
        <fullName evidence="2">Uncharacterized protein</fullName>
    </submittedName>
</protein>
<reference evidence="3" key="1">
    <citation type="submission" date="2012-01" db="EMBL/GenBank/DDBJ databases">
        <title>Complete sequence of chromosome of Thermobacillus composti KWC4.</title>
        <authorList>
            <person name="Lucas S."/>
            <person name="Han J."/>
            <person name="Lapidus A."/>
            <person name="Cheng J.-F."/>
            <person name="Goodwin L."/>
            <person name="Pitluck S."/>
            <person name="Peters L."/>
            <person name="Ovchinnikova G."/>
            <person name="Teshima H."/>
            <person name="Detter J.C."/>
            <person name="Han C."/>
            <person name="Tapia R."/>
            <person name="Land M."/>
            <person name="Hauser L."/>
            <person name="Kyrpides N."/>
            <person name="Ivanova N."/>
            <person name="Pagani I."/>
            <person name="Anderson I."/>
            <person name="Woyke T."/>
        </authorList>
    </citation>
    <scope>NUCLEOTIDE SEQUENCE [LARGE SCALE GENOMIC DNA]</scope>
    <source>
        <strain evidence="3">DSM 18247 / JCM 13945 / KWC4</strain>
    </source>
</reference>
<organism evidence="2 3">
    <name type="scientific">Thermobacillus composti (strain DSM 18247 / JCM 13945 / KWC4)</name>
    <dbReference type="NCBI Taxonomy" id="717605"/>
    <lineage>
        <taxon>Bacteria</taxon>
        <taxon>Bacillati</taxon>
        <taxon>Bacillota</taxon>
        <taxon>Bacilli</taxon>
        <taxon>Bacillales</taxon>
        <taxon>Paenibacillaceae</taxon>
        <taxon>Thermobacillus</taxon>
    </lineage>
</organism>
<dbReference type="HOGENOM" id="CLU_2048613_0_0_9"/>
<dbReference type="STRING" id="717605.Theco_3332"/>
<name>L0EGK1_THECK</name>
<feature type="region of interest" description="Disordered" evidence="1">
    <location>
        <begin position="87"/>
        <end position="120"/>
    </location>
</feature>
<sequence length="120" mass="12419">MLTSEAITPDRPREDAGPEFTRSLGRAQQCKREAHGVTIIAEHGLLAVRPALEGVIRIKLFAEAAAEDEPDMGTTAAVVGTLLGMAPAAPAPSLRPPHAGRIRPGGDGGSAGRPAQRVVL</sequence>
<evidence type="ECO:0000313" key="2">
    <source>
        <dbReference type="EMBL" id="AGA59383.1"/>
    </source>
</evidence>
<gene>
    <name evidence="2" type="ordered locus">Theco_3332</name>
</gene>
<dbReference type="AlphaFoldDB" id="L0EGK1"/>
<feature type="region of interest" description="Disordered" evidence="1">
    <location>
        <begin position="1"/>
        <end position="27"/>
    </location>
</feature>
<accession>L0EGK1</accession>
<dbReference type="EMBL" id="CP003255">
    <property type="protein sequence ID" value="AGA59383.1"/>
    <property type="molecule type" value="Genomic_DNA"/>
</dbReference>
<dbReference type="Proteomes" id="UP000010795">
    <property type="component" value="Chromosome"/>
</dbReference>
<dbReference type="KEGG" id="tco:Theco_3332"/>
<dbReference type="RefSeq" id="WP_015256112.1">
    <property type="nucleotide sequence ID" value="NC_019897.1"/>
</dbReference>